<dbReference type="InterPro" id="IPR009000">
    <property type="entry name" value="Transl_B-barrel_sf"/>
</dbReference>
<evidence type="ECO:0000256" key="7">
    <source>
        <dbReference type="ARBA" id="ARBA00022884"/>
    </source>
</evidence>
<gene>
    <name evidence="11" type="ORF">TWF730_004618</name>
</gene>
<dbReference type="GO" id="GO:0001522">
    <property type="term" value="P:pseudouridine synthesis"/>
    <property type="evidence" value="ECO:0007669"/>
    <property type="project" value="InterPro"/>
</dbReference>
<evidence type="ECO:0000256" key="3">
    <source>
        <dbReference type="ARBA" id="ARBA00021438"/>
    </source>
</evidence>
<dbReference type="Pfam" id="PF04410">
    <property type="entry name" value="Gar1"/>
    <property type="match status" value="1"/>
</dbReference>
<dbReference type="PANTHER" id="PTHR31633:SF1">
    <property type="entry name" value="H_ACA RIBONUCLEOPROTEIN COMPLEX NON-CORE SUBUNIT NAF1"/>
    <property type="match status" value="1"/>
</dbReference>
<feature type="region of interest" description="Disordered" evidence="10">
    <location>
        <begin position="81"/>
        <end position="103"/>
    </location>
</feature>
<sequence>MDSDPIVYGDAPDYVHDDQPPPKRPRLSTEGLDDEASTAIMSNPSGPLLEPQEITPENVEANGEPTRECPENSAIPGLFLATDTQPVPGVGSHCPEHSGLPHAETHPQILMGETLDIDCDAQIPVLPTSDHGEEDKGTLYDDNINDKAELVADSNPERPLNLNEALGSFRDKEDFIEKGKANIGNPEAEWQLDSSAEESGDDVDERSHRSSSTSSDDDDDDDSSTSSGSGDEDEDDEGEDAVFLDIQKEARRLMDEDAGSDDEVSGGAKGRVTGPLKTKNELPEAKLTSTRPDIDISASTPIVPLGIIDSVVDDLILVKASVSGEYQVLNERSVLCFEDRSLLGWVQETFGRVEQPFYTVRLKDAEEVKQLNATAGRKVSYIPSHSTFLFTKSIRAVKGSDASNFFDEEVGDDEREFSDDEAEAEFKKRQKEEKKARGAALRSQGQPQSQPQAQIPVQSQTPDALDEPYVPLSRPANLHEMSGPPSLPNPLPRREILQRAPVRDFQSNRGSRGFRSRGRGGRQSPQSRQDFRSGSRHQSQSSDHHHNQHKHHQQHNQQQHYHHRDDRASAPVTGEVNQSSNPPPPPPPPVPTMPHVPLPLVPPPDLSALLPFFAQGRAMPPFPSGSHINPAFFPIPPNPQLPLPHQLSQLPPPPPPLPFNPAQLPILHQSQPQPPSVEDILKILRSQGHNL</sequence>
<feature type="region of interest" description="Disordered" evidence="10">
    <location>
        <begin position="124"/>
        <end position="240"/>
    </location>
</feature>
<dbReference type="EMBL" id="JAVHNS010000018">
    <property type="protein sequence ID" value="KAK6331544.1"/>
    <property type="molecule type" value="Genomic_DNA"/>
</dbReference>
<feature type="region of interest" description="Disordered" evidence="10">
    <location>
        <begin position="649"/>
        <end position="675"/>
    </location>
</feature>
<evidence type="ECO:0000256" key="4">
    <source>
        <dbReference type="ARBA" id="ARBA00022517"/>
    </source>
</evidence>
<organism evidence="11 12">
    <name type="scientific">Orbilia blumenaviensis</name>
    <dbReference type="NCBI Taxonomy" id="1796055"/>
    <lineage>
        <taxon>Eukaryota</taxon>
        <taxon>Fungi</taxon>
        <taxon>Dikarya</taxon>
        <taxon>Ascomycota</taxon>
        <taxon>Pezizomycotina</taxon>
        <taxon>Orbiliomycetes</taxon>
        <taxon>Orbiliales</taxon>
        <taxon>Orbiliaceae</taxon>
        <taxon>Orbilia</taxon>
    </lineage>
</organism>
<evidence type="ECO:0000256" key="8">
    <source>
        <dbReference type="ARBA" id="ARBA00023242"/>
    </source>
</evidence>
<keyword evidence="12" id="KW-1185">Reference proteome</keyword>
<evidence type="ECO:0000256" key="2">
    <source>
        <dbReference type="ARBA" id="ARBA00009801"/>
    </source>
</evidence>
<evidence type="ECO:0000256" key="5">
    <source>
        <dbReference type="ARBA" id="ARBA00022552"/>
    </source>
</evidence>
<dbReference type="GO" id="GO:0005732">
    <property type="term" value="C:sno(s)RNA-containing ribonucleoprotein complex"/>
    <property type="evidence" value="ECO:0007669"/>
    <property type="project" value="InterPro"/>
</dbReference>
<feature type="region of interest" description="Disordered" evidence="10">
    <location>
        <begin position="427"/>
        <end position="598"/>
    </location>
</feature>
<evidence type="ECO:0000313" key="11">
    <source>
        <dbReference type="EMBL" id="KAK6331544.1"/>
    </source>
</evidence>
<proteinExistence type="inferred from homology"/>
<dbReference type="Proteomes" id="UP001373714">
    <property type="component" value="Unassembled WGS sequence"/>
</dbReference>
<dbReference type="Gene3D" id="2.40.10.230">
    <property type="entry name" value="Probable tRNA pseudouridine synthase domain"/>
    <property type="match status" value="1"/>
</dbReference>
<comment type="similarity">
    <text evidence="2">Belongs to the NAF1 family.</text>
</comment>
<keyword evidence="7" id="KW-0694">RNA-binding</keyword>
<dbReference type="GO" id="GO:0000493">
    <property type="term" value="P:box H/ACA snoRNP assembly"/>
    <property type="evidence" value="ECO:0007669"/>
    <property type="project" value="InterPro"/>
</dbReference>
<feature type="compositionally biased region" description="Acidic residues" evidence="10">
    <location>
        <begin position="195"/>
        <end position="204"/>
    </location>
</feature>
<dbReference type="InterPro" id="IPR040309">
    <property type="entry name" value="Naf1"/>
</dbReference>
<dbReference type="PANTHER" id="PTHR31633">
    <property type="entry name" value="H/ACA RIBONUCLEOPROTEIN COMPLEX NON-CORE SUBUNIT NAF1"/>
    <property type="match status" value="1"/>
</dbReference>
<evidence type="ECO:0000256" key="6">
    <source>
        <dbReference type="ARBA" id="ARBA00022553"/>
    </source>
</evidence>
<comment type="caution">
    <text evidence="11">The sequence shown here is derived from an EMBL/GenBank/DDBJ whole genome shotgun (WGS) entry which is preliminary data.</text>
</comment>
<dbReference type="SUPFAM" id="SSF50447">
    <property type="entry name" value="Translation proteins"/>
    <property type="match status" value="1"/>
</dbReference>
<keyword evidence="5" id="KW-0698">rRNA processing</keyword>
<keyword evidence="4" id="KW-0690">Ribosome biogenesis</keyword>
<comment type="subcellular location">
    <subcellularLocation>
        <location evidence="1">Nucleus</location>
    </subcellularLocation>
</comment>
<evidence type="ECO:0000256" key="10">
    <source>
        <dbReference type="SAM" id="MobiDB-lite"/>
    </source>
</evidence>
<dbReference type="GO" id="GO:0006364">
    <property type="term" value="P:rRNA processing"/>
    <property type="evidence" value="ECO:0007669"/>
    <property type="project" value="UniProtKB-KW"/>
</dbReference>
<feature type="compositionally biased region" description="Basic and acidic residues" evidence="10">
    <location>
        <begin position="130"/>
        <end position="150"/>
    </location>
</feature>
<feature type="compositionally biased region" description="Low complexity" evidence="10">
    <location>
        <begin position="443"/>
        <end position="460"/>
    </location>
</feature>
<feature type="compositionally biased region" description="Pro residues" evidence="10">
    <location>
        <begin position="650"/>
        <end position="659"/>
    </location>
</feature>
<dbReference type="GO" id="GO:0005634">
    <property type="term" value="C:nucleus"/>
    <property type="evidence" value="ECO:0007669"/>
    <property type="project" value="UniProtKB-SubCell"/>
</dbReference>
<feature type="compositionally biased region" description="Acidic residues" evidence="10">
    <location>
        <begin position="230"/>
        <end position="240"/>
    </location>
</feature>
<feature type="region of interest" description="Disordered" evidence="10">
    <location>
        <begin position="1"/>
        <end position="52"/>
    </location>
</feature>
<feature type="compositionally biased region" description="Basic and acidic residues" evidence="10">
    <location>
        <begin position="169"/>
        <end position="180"/>
    </location>
</feature>
<keyword evidence="8" id="KW-0539">Nucleus</keyword>
<protein>
    <recommendedName>
        <fullName evidence="3">H/ACA ribonucleoprotein complex non-core subunit NAF1</fullName>
    </recommendedName>
    <alternativeName>
        <fullName evidence="9">Nuclear assembly factor 1</fullName>
    </alternativeName>
</protein>
<evidence type="ECO:0000313" key="12">
    <source>
        <dbReference type="Proteomes" id="UP001373714"/>
    </source>
</evidence>
<feature type="region of interest" description="Disordered" evidence="10">
    <location>
        <begin position="255"/>
        <end position="284"/>
    </location>
</feature>
<dbReference type="FunFam" id="2.40.10.230:FF:000002">
    <property type="entry name" value="H/ACA ribonucleoprotein complex non-core subunit NAF1"/>
    <property type="match status" value="1"/>
</dbReference>
<dbReference type="GO" id="GO:0003723">
    <property type="term" value="F:RNA binding"/>
    <property type="evidence" value="ECO:0007669"/>
    <property type="project" value="UniProtKB-KW"/>
</dbReference>
<feature type="compositionally biased region" description="Pro residues" evidence="10">
    <location>
        <begin position="581"/>
        <end position="598"/>
    </location>
</feature>
<feature type="compositionally biased region" description="Basic and acidic residues" evidence="10">
    <location>
        <begin position="427"/>
        <end position="436"/>
    </location>
</feature>
<name>A0AAV9TZ97_9PEZI</name>
<dbReference type="AlphaFoldDB" id="A0AAV9TZ97"/>
<reference evidence="11 12" key="1">
    <citation type="submission" date="2019-10" db="EMBL/GenBank/DDBJ databases">
        <authorList>
            <person name="Palmer J.M."/>
        </authorList>
    </citation>
    <scope>NUCLEOTIDE SEQUENCE [LARGE SCALE GENOMIC DNA]</scope>
    <source>
        <strain evidence="11 12">TWF730</strain>
    </source>
</reference>
<evidence type="ECO:0000256" key="1">
    <source>
        <dbReference type="ARBA" id="ARBA00004123"/>
    </source>
</evidence>
<evidence type="ECO:0000256" key="9">
    <source>
        <dbReference type="ARBA" id="ARBA00076743"/>
    </source>
</evidence>
<accession>A0AAV9TZ97</accession>
<dbReference type="InterPro" id="IPR007504">
    <property type="entry name" value="H/ACA_rnp_Gar1/Naf1"/>
</dbReference>
<keyword evidence="6" id="KW-0597">Phosphoprotein</keyword>
<dbReference type="InterPro" id="IPR038664">
    <property type="entry name" value="Gar1/Naf1_Cbf5-bd_sf"/>
</dbReference>